<dbReference type="InterPro" id="IPR000210">
    <property type="entry name" value="BTB/POZ_dom"/>
</dbReference>
<keyword evidence="5" id="KW-1185">Reference proteome</keyword>
<dbReference type="PANTHER" id="PTHR23231:SF17">
    <property type="entry name" value="BTB DOMAIN-CONTAINING PROTEIN"/>
    <property type="match status" value="1"/>
</dbReference>
<protein>
    <submittedName>
        <fullName evidence="4">Germ cell-les protein-like 1</fullName>
    </submittedName>
</protein>
<dbReference type="PROSITE" id="PS50097">
    <property type="entry name" value="BTB"/>
    <property type="match status" value="1"/>
</dbReference>
<organism evidence="4 5">
    <name type="scientific">Taenia crassiceps</name>
    <dbReference type="NCBI Taxonomy" id="6207"/>
    <lineage>
        <taxon>Eukaryota</taxon>
        <taxon>Metazoa</taxon>
        <taxon>Spiralia</taxon>
        <taxon>Lophotrochozoa</taxon>
        <taxon>Platyhelminthes</taxon>
        <taxon>Cestoda</taxon>
        <taxon>Eucestoda</taxon>
        <taxon>Cyclophyllidea</taxon>
        <taxon>Taeniidae</taxon>
        <taxon>Taenia</taxon>
    </lineage>
</organism>
<evidence type="ECO:0000256" key="2">
    <source>
        <dbReference type="SAM" id="MobiDB-lite"/>
    </source>
</evidence>
<evidence type="ECO:0000313" key="5">
    <source>
        <dbReference type="Proteomes" id="UP001651158"/>
    </source>
</evidence>
<feature type="region of interest" description="Disordered" evidence="2">
    <location>
        <begin position="1"/>
        <end position="28"/>
    </location>
</feature>
<gene>
    <name evidence="4" type="ORF">TcWFU_003128</name>
</gene>
<dbReference type="Gene3D" id="3.30.710.10">
    <property type="entry name" value="Potassium Channel Kv1.1, Chain A"/>
    <property type="match status" value="1"/>
</dbReference>
<dbReference type="Pfam" id="PF00651">
    <property type="entry name" value="BTB"/>
    <property type="match status" value="1"/>
</dbReference>
<feature type="region of interest" description="Disordered" evidence="2">
    <location>
        <begin position="459"/>
        <end position="500"/>
    </location>
</feature>
<dbReference type="CDD" id="cd18305">
    <property type="entry name" value="BTB_POZ_GCL"/>
    <property type="match status" value="1"/>
</dbReference>
<dbReference type="InterPro" id="IPR043380">
    <property type="entry name" value="Gcl-like"/>
</dbReference>
<keyword evidence="1" id="KW-0217">Developmental protein</keyword>
<reference evidence="4 5" key="1">
    <citation type="journal article" date="2022" name="Front. Cell. Infect. Microbiol.">
        <title>The Genomes of Two Strains of Taenia crassiceps the Animal Model for the Study of Human Cysticercosis.</title>
        <authorList>
            <person name="Bobes R.J."/>
            <person name="Estrada K."/>
            <person name="Rios-Valencia D.G."/>
            <person name="Calderon-Gallegos A."/>
            <person name="de la Torre P."/>
            <person name="Carrero J.C."/>
            <person name="Sanchez-Flores A."/>
            <person name="Laclette J.P."/>
        </authorList>
    </citation>
    <scope>NUCLEOTIDE SEQUENCE [LARGE SCALE GENOMIC DNA]</scope>
    <source>
        <strain evidence="4">WFUcys</strain>
    </source>
</reference>
<dbReference type="EMBL" id="JAKROA010000004">
    <property type="protein sequence ID" value="KAL5107523.1"/>
    <property type="molecule type" value="Genomic_DNA"/>
</dbReference>
<proteinExistence type="predicted"/>
<evidence type="ECO:0000313" key="4">
    <source>
        <dbReference type="EMBL" id="KAL5107523.1"/>
    </source>
</evidence>
<accession>A0ABR4QCR0</accession>
<evidence type="ECO:0000256" key="1">
    <source>
        <dbReference type="ARBA" id="ARBA00022473"/>
    </source>
</evidence>
<evidence type="ECO:0000259" key="3">
    <source>
        <dbReference type="PROSITE" id="PS50097"/>
    </source>
</evidence>
<name>A0ABR4QCR0_9CEST</name>
<comment type="caution">
    <text evidence="4">The sequence shown here is derived from an EMBL/GenBank/DDBJ whole genome shotgun (WGS) entry which is preliminary data.</text>
</comment>
<dbReference type="SMART" id="SM00225">
    <property type="entry name" value="BTB"/>
    <property type="match status" value="1"/>
</dbReference>
<sequence>MGGFLSFLVPSPHPVKKRGRSPDRDDEVPAPLIKRIRSTYEHVYQELFSKGEGSDVIICALGHEWPLHRIYLKQSPFFAALFNGGWKESGEGRIHLNLLDENITQESLHVVFGSFYSDYFPLSDKTAVGILAAATWFQMDEIRRLCSDFLCRHVKLGSLIHLHAIAAKYNLPELNRACVNWLVRCLTILPDCPPVFEMMKRVPISLMQSVVSCPKLVVVQFEEDVFTCLLKWLYLKLNPERLYCRSSQLLAEAYKYFAKDAAGFLESAQGAAYAPVFRAIRWEHVISHFRSTCQIIRDGIVPRSWLQKAYQRQWLQQLRCHDLYLAANGSTANSQSSFLTRTPQLSSLLTAARGESITSRERGIAGPQSTVSAELFWRRCERLGRRINDGEVPCTWRWSGYHFGVDLLFKYRSRAFHVVRPTDSLHSEGVVCTSRKYNIKIVLTVICIADEDYSPSPFTTVAEDNGGSALASPPTAAETPESEESAQVDEDSTATTTDTSTATVGGGIFICHGDDSDRCRRPQICTSELKTLRMVENAPYELLRLPDDFLFPVVVSANILRYDP</sequence>
<dbReference type="InterPro" id="IPR011333">
    <property type="entry name" value="SKP1/BTB/POZ_sf"/>
</dbReference>
<dbReference type="PANTHER" id="PTHR23231">
    <property type="entry name" value="GERM CELL-LESS PROTEIN"/>
    <property type="match status" value="1"/>
</dbReference>
<feature type="compositionally biased region" description="Acidic residues" evidence="2">
    <location>
        <begin position="480"/>
        <end position="492"/>
    </location>
</feature>
<dbReference type="Proteomes" id="UP001651158">
    <property type="component" value="Unassembled WGS sequence"/>
</dbReference>
<feature type="domain" description="BTB" evidence="3">
    <location>
        <begin position="54"/>
        <end position="124"/>
    </location>
</feature>
<dbReference type="SUPFAM" id="SSF54695">
    <property type="entry name" value="POZ domain"/>
    <property type="match status" value="1"/>
</dbReference>